<dbReference type="PANTHER" id="PTHR33744:SF1">
    <property type="entry name" value="DNA-BINDING TRANSCRIPTIONAL ACTIVATOR ADER"/>
    <property type="match status" value="1"/>
</dbReference>
<dbReference type="InterPro" id="IPR042070">
    <property type="entry name" value="PucR_C-HTH_sf"/>
</dbReference>
<evidence type="ECO:0000313" key="3">
    <source>
        <dbReference type="EMBL" id="QLL05237.1"/>
    </source>
</evidence>
<feature type="domain" description="RsbT co-antagonist protein RsbRD N-terminal" evidence="1">
    <location>
        <begin position="29"/>
        <end position="170"/>
    </location>
</feature>
<dbReference type="AlphaFoldDB" id="A0A7D6I5Q7"/>
<reference evidence="3" key="2">
    <citation type="submission" date="2020-07" db="EMBL/GenBank/DDBJ databases">
        <authorList>
            <person name="Yu X."/>
        </authorList>
    </citation>
    <scope>NUCLEOTIDE SEQUENCE [LARGE SCALE GENOMIC DNA]</scope>
    <source>
        <strain evidence="3">24T</strain>
    </source>
</reference>
<dbReference type="Proteomes" id="UP000510682">
    <property type="component" value="Chromosome"/>
</dbReference>
<keyword evidence="4" id="KW-1185">Reference proteome</keyword>
<dbReference type="KEGG" id="mgor:H0P51_15205"/>
<accession>A0A7D6I5Q7</accession>
<dbReference type="InterPro" id="IPR025751">
    <property type="entry name" value="RsbRD_N_dom"/>
</dbReference>
<reference evidence="3" key="1">
    <citation type="submission" date="2020-07" db="EMBL/GenBank/DDBJ databases">
        <title>Description of Mycobacterium gordonae subsp. intergordonae subsp.nov. and Mycobacterium gordonae subsp. gordonae subsp. nov.</title>
        <authorList>
            <person name="Huang H."/>
        </authorList>
    </citation>
    <scope>NUCLEOTIDE SEQUENCE [LARGE SCALE GENOMIC DNA]</scope>
    <source>
        <strain evidence="3">24T</strain>
    </source>
</reference>
<sequence length="433" mass="47535">MTAVYDSYDIGTPGCVVMIVTRLQKQTEEISTTMRKALEEQIPELGADARMSEMLAAGIQANIETIFDALLRNIPVAGLSAPPAALDYARRAAQHDLPVTVLIRGYRLGQRNMTQRVFAELQALDIQTNTKVAVIEAITTKVLEYVDRVSQLVVAEYEAERSHWLENQDSIRAMRVRDVLIDSADVDSEKASATIDYPLHERHLALIGWYPERAAPADALSRIQRFIRVLASTVDTSSNPLFAVADHTSAWIWLPFRSAPSRVVADIRAFARGRADSPHMALGAVGTGVAGFRRSHRQAQRVRAAVLARGWEQPSAQPIPDRTIAAATDPDMVAAALLGTGAAEIRGWVADVLGALASDTADDARLREALRVFLQSGSLHEVAARELNVTFTALKSHLERAVARRGRPIDDRLDVELALFTCHRYGPTVLRPT</sequence>
<protein>
    <submittedName>
        <fullName evidence="3">PucR family transcriptional regulator</fullName>
    </submittedName>
</protein>
<evidence type="ECO:0000259" key="1">
    <source>
        <dbReference type="Pfam" id="PF14361"/>
    </source>
</evidence>
<feature type="domain" description="CdaR GGDEF-like" evidence="2">
    <location>
        <begin position="185"/>
        <end position="303"/>
    </location>
</feature>
<dbReference type="PANTHER" id="PTHR33744">
    <property type="entry name" value="CARBOHYDRATE DIACID REGULATOR"/>
    <property type="match status" value="1"/>
</dbReference>
<dbReference type="Gene3D" id="1.10.10.2840">
    <property type="entry name" value="PucR C-terminal helix-turn-helix domain"/>
    <property type="match status" value="1"/>
</dbReference>
<gene>
    <name evidence="3" type="ORF">H0P51_15205</name>
</gene>
<dbReference type="RefSeq" id="WP_180913647.1">
    <property type="nucleotide sequence ID" value="NZ_CP059165.1"/>
</dbReference>
<organism evidence="3 4">
    <name type="scientific">Mycobacterium vicinigordonae</name>
    <dbReference type="NCBI Taxonomy" id="1719132"/>
    <lineage>
        <taxon>Bacteria</taxon>
        <taxon>Bacillati</taxon>
        <taxon>Actinomycetota</taxon>
        <taxon>Actinomycetes</taxon>
        <taxon>Mycobacteriales</taxon>
        <taxon>Mycobacteriaceae</taxon>
        <taxon>Mycobacterium</taxon>
    </lineage>
</organism>
<name>A0A7D6I5Q7_9MYCO</name>
<dbReference type="InterPro" id="IPR051448">
    <property type="entry name" value="CdaR-like_regulators"/>
</dbReference>
<dbReference type="Pfam" id="PF17853">
    <property type="entry name" value="GGDEF_2"/>
    <property type="match status" value="1"/>
</dbReference>
<dbReference type="InterPro" id="IPR041522">
    <property type="entry name" value="CdaR_GGDEF"/>
</dbReference>
<dbReference type="EMBL" id="CP059165">
    <property type="protein sequence ID" value="QLL05237.1"/>
    <property type="molecule type" value="Genomic_DNA"/>
</dbReference>
<evidence type="ECO:0000313" key="4">
    <source>
        <dbReference type="Proteomes" id="UP000510682"/>
    </source>
</evidence>
<evidence type="ECO:0000259" key="2">
    <source>
        <dbReference type="Pfam" id="PF17853"/>
    </source>
</evidence>
<dbReference type="Pfam" id="PF14361">
    <property type="entry name" value="RsbRD_N"/>
    <property type="match status" value="1"/>
</dbReference>
<proteinExistence type="predicted"/>